<protein>
    <recommendedName>
        <fullName evidence="2">Transcription regulator TrmB C-terminal domain-containing protein</fullName>
    </recommendedName>
</protein>
<evidence type="ECO:0000259" key="2">
    <source>
        <dbReference type="Pfam" id="PF11495"/>
    </source>
</evidence>
<evidence type="ECO:0000256" key="1">
    <source>
        <dbReference type="SAM" id="Phobius"/>
    </source>
</evidence>
<keyword evidence="1" id="KW-0812">Transmembrane</keyword>
<dbReference type="STRING" id="456320.Mvol_0203"/>
<gene>
    <name evidence="3" type="ordered locus">Mvol_0203</name>
</gene>
<dbReference type="Proteomes" id="UP000007722">
    <property type="component" value="Chromosome"/>
</dbReference>
<dbReference type="OrthoDB" id="65805at2157"/>
<dbReference type="InterPro" id="IPR021586">
    <property type="entry name" value="Tscrpt_reg_TrmB_C"/>
</dbReference>
<evidence type="ECO:0000313" key="3">
    <source>
        <dbReference type="EMBL" id="ADI35863.1"/>
    </source>
</evidence>
<proteinExistence type="predicted"/>
<organism evidence="3 4">
    <name type="scientific">Methanococcus voltae (strain ATCC BAA-1334 / A3)</name>
    <dbReference type="NCBI Taxonomy" id="456320"/>
    <lineage>
        <taxon>Archaea</taxon>
        <taxon>Methanobacteriati</taxon>
        <taxon>Methanobacteriota</taxon>
        <taxon>Methanomada group</taxon>
        <taxon>Methanococci</taxon>
        <taxon>Methanococcales</taxon>
        <taxon>Methanococcaceae</taxon>
        <taxon>Methanococcus</taxon>
    </lineage>
</organism>
<keyword evidence="1" id="KW-0472">Membrane</keyword>
<sequence>MKLKIGILEILVILSIVITAGVLGYNFLGSNTTKYDYSGEEMYKCAWVSENILKKGFILNAEVDGEWTADKSPFKDTVRIIGASGGTLTVIYGDKEYEMGGRLASKEDVAIKYIKLVPAGNSMITYRLNSVQASSYADLKSKIEQETAITGLTPEYIIIEGSIASDGNTLLPTTQQEIRNVFKYEKLMPTFSILINGTTMMGEFEITHFESFDEILHPNNVLTSDLKVSVVYSETEAEITEKIGEDVKLKISSWK</sequence>
<dbReference type="Pfam" id="PF11495">
    <property type="entry name" value="Regulator_TrmB"/>
    <property type="match status" value="1"/>
</dbReference>
<reference evidence="3 4" key="1">
    <citation type="submission" date="2010-05" db="EMBL/GenBank/DDBJ databases">
        <title>Complete sequence of Methanococcus voltae A3.</title>
        <authorList>
            <consortium name="US DOE Joint Genome Institute"/>
            <person name="Lucas S."/>
            <person name="Copeland A."/>
            <person name="Lapidus A."/>
            <person name="Cheng J.-F."/>
            <person name="Bruce D."/>
            <person name="Goodwin L."/>
            <person name="Pitluck S."/>
            <person name="Lowry S."/>
            <person name="Clum A."/>
            <person name="Land M."/>
            <person name="Hauser L."/>
            <person name="Kyrpides N."/>
            <person name="Mikhailova N."/>
            <person name="Whitman W.B."/>
            <person name="Woyke T."/>
        </authorList>
    </citation>
    <scope>NUCLEOTIDE SEQUENCE [LARGE SCALE GENOMIC DNA]</scope>
    <source>
        <strain evidence="4">ATCC BAA-1334 / A3</strain>
    </source>
</reference>
<evidence type="ECO:0000313" key="4">
    <source>
        <dbReference type="Proteomes" id="UP000007722"/>
    </source>
</evidence>
<accession>D7DRV3</accession>
<name>D7DRV3_METV3</name>
<feature type="transmembrane region" description="Helical" evidence="1">
    <location>
        <begin position="7"/>
        <end position="28"/>
    </location>
</feature>
<dbReference type="KEGG" id="mvo:Mvol_0203"/>
<dbReference type="InParanoid" id="D7DRV3"/>
<dbReference type="EMBL" id="CP002057">
    <property type="protein sequence ID" value="ADI35863.1"/>
    <property type="molecule type" value="Genomic_DNA"/>
</dbReference>
<keyword evidence="1" id="KW-1133">Transmembrane helix</keyword>
<dbReference type="HOGENOM" id="CLU_1105215_0_0_2"/>
<keyword evidence="4" id="KW-1185">Reference proteome</keyword>
<feature type="domain" description="Transcription regulator TrmB C-terminal" evidence="2">
    <location>
        <begin position="42"/>
        <end position="116"/>
    </location>
</feature>
<dbReference type="AlphaFoldDB" id="D7DRV3"/>
<dbReference type="eggNOG" id="arCOG03414">
    <property type="taxonomic scope" value="Archaea"/>
</dbReference>